<sequence length="150" mass="16729">MYGFGILATFWMINAILLLVAGIEGIIYSASAGDHKWFKITVLINSAFAGIFLFGSILMMNPMGIFLRLKPEAPPDPEQPILDPVILQILQNSNESLFQGLINIQTDELQNQSIVNLQTDELQNQSIVNLQTDELQNQSIVNLQTDELLI</sequence>
<comment type="caution">
    <text evidence="2">The sequence shown here is derived from an EMBL/GenBank/DDBJ whole genome shotgun (WGS) entry which is preliminary data.</text>
</comment>
<dbReference type="EMBL" id="SNRW01042966">
    <property type="protein sequence ID" value="KAA6329859.1"/>
    <property type="molecule type" value="Genomic_DNA"/>
</dbReference>
<dbReference type="Proteomes" id="UP000324800">
    <property type="component" value="Unassembled WGS sequence"/>
</dbReference>
<evidence type="ECO:0000313" key="3">
    <source>
        <dbReference type="Proteomes" id="UP000324800"/>
    </source>
</evidence>
<keyword evidence="1" id="KW-0812">Transmembrane</keyword>
<name>A0A5J4R862_9EUKA</name>
<feature type="transmembrane region" description="Helical" evidence="1">
    <location>
        <begin position="40"/>
        <end position="60"/>
    </location>
</feature>
<keyword evidence="1" id="KW-0472">Membrane</keyword>
<keyword evidence="1" id="KW-1133">Transmembrane helix</keyword>
<accession>A0A5J4R862</accession>
<protein>
    <submittedName>
        <fullName evidence="2">Uncharacterized protein</fullName>
    </submittedName>
</protein>
<gene>
    <name evidence="2" type="ORF">EZS28_053568</name>
</gene>
<proteinExistence type="predicted"/>
<dbReference type="AlphaFoldDB" id="A0A5J4R862"/>
<evidence type="ECO:0000313" key="2">
    <source>
        <dbReference type="EMBL" id="KAA6329859.1"/>
    </source>
</evidence>
<feature type="transmembrane region" description="Helical" evidence="1">
    <location>
        <begin position="7"/>
        <end position="28"/>
    </location>
</feature>
<organism evidence="2 3">
    <name type="scientific">Streblomastix strix</name>
    <dbReference type="NCBI Taxonomy" id="222440"/>
    <lineage>
        <taxon>Eukaryota</taxon>
        <taxon>Metamonada</taxon>
        <taxon>Preaxostyla</taxon>
        <taxon>Oxymonadida</taxon>
        <taxon>Streblomastigidae</taxon>
        <taxon>Streblomastix</taxon>
    </lineage>
</organism>
<evidence type="ECO:0000256" key="1">
    <source>
        <dbReference type="SAM" id="Phobius"/>
    </source>
</evidence>
<reference evidence="2 3" key="1">
    <citation type="submission" date="2019-03" db="EMBL/GenBank/DDBJ databases">
        <title>Single cell metagenomics reveals metabolic interactions within the superorganism composed of flagellate Streblomastix strix and complex community of Bacteroidetes bacteria on its surface.</title>
        <authorList>
            <person name="Treitli S.C."/>
            <person name="Kolisko M."/>
            <person name="Husnik F."/>
            <person name="Keeling P."/>
            <person name="Hampl V."/>
        </authorList>
    </citation>
    <scope>NUCLEOTIDE SEQUENCE [LARGE SCALE GENOMIC DNA]</scope>
    <source>
        <strain evidence="2">ST1C</strain>
    </source>
</reference>